<evidence type="ECO:0000313" key="3">
    <source>
        <dbReference type="Proteomes" id="UP000242915"/>
    </source>
</evidence>
<dbReference type="EMBL" id="FZOG01000007">
    <property type="protein sequence ID" value="SNT01037.1"/>
    <property type="molecule type" value="Genomic_DNA"/>
</dbReference>
<organism evidence="2 3">
    <name type="scientific">Pseudomonas segetis</name>
    <dbReference type="NCBI Taxonomy" id="298908"/>
    <lineage>
        <taxon>Bacteria</taxon>
        <taxon>Pseudomonadati</taxon>
        <taxon>Pseudomonadota</taxon>
        <taxon>Gammaproteobacteria</taxon>
        <taxon>Pseudomonadales</taxon>
        <taxon>Pseudomonadaceae</taxon>
        <taxon>Pseudomonas</taxon>
    </lineage>
</organism>
<evidence type="ECO:0000313" key="2">
    <source>
        <dbReference type="EMBL" id="SNT01037.1"/>
    </source>
</evidence>
<reference evidence="3" key="1">
    <citation type="submission" date="2017-06" db="EMBL/GenBank/DDBJ databases">
        <authorList>
            <person name="Varghese N."/>
            <person name="Submissions S."/>
        </authorList>
    </citation>
    <scope>NUCLEOTIDE SEQUENCE [LARGE SCALE GENOMIC DNA]</scope>
    <source>
        <strain evidence="3">CIP 108523</strain>
    </source>
</reference>
<accession>A0A239J5A9</accession>
<dbReference type="RefSeq" id="WP_089361139.1">
    <property type="nucleotide sequence ID" value="NZ_FZOG01000007.1"/>
</dbReference>
<name>A0A239J5A9_9PSED</name>
<dbReference type="AlphaFoldDB" id="A0A239J5A9"/>
<keyword evidence="3" id="KW-1185">Reference proteome</keyword>
<evidence type="ECO:0000259" key="1">
    <source>
        <dbReference type="Pfam" id="PF17648"/>
    </source>
</evidence>
<protein>
    <recommendedName>
        <fullName evidence="1">Luciferase domain-containing protein</fullName>
    </recommendedName>
</protein>
<gene>
    <name evidence="2" type="ORF">SAMN05216255_4196</name>
</gene>
<dbReference type="Proteomes" id="UP000242915">
    <property type="component" value="Unassembled WGS sequence"/>
</dbReference>
<feature type="domain" description="Luciferase" evidence="1">
    <location>
        <begin position="38"/>
        <end position="102"/>
    </location>
</feature>
<sequence length="110" mass="12236">MNALKAQLLEAIESLPGMQIVVWPGRSDGFTTLNHGQKEIAHFHHDNELDLALGKSLIKQLGLQHPANSIKHPRRSASSAYIELRYTSADEVDEVVRLIRLAIAERESTA</sequence>
<proteinExistence type="predicted"/>
<dbReference type="InterPro" id="IPR040841">
    <property type="entry name" value="Luciferase_dom"/>
</dbReference>
<dbReference type="Pfam" id="PF17648">
    <property type="entry name" value="Luciferase"/>
    <property type="match status" value="1"/>
</dbReference>